<dbReference type="Proteomes" id="UP001163321">
    <property type="component" value="Chromosome 7"/>
</dbReference>
<gene>
    <name evidence="1" type="ORF">PsorP6_015031</name>
</gene>
<keyword evidence="2" id="KW-1185">Reference proteome</keyword>
<evidence type="ECO:0000313" key="1">
    <source>
        <dbReference type="EMBL" id="KAI9908946.1"/>
    </source>
</evidence>
<evidence type="ECO:0000313" key="2">
    <source>
        <dbReference type="Proteomes" id="UP001163321"/>
    </source>
</evidence>
<proteinExistence type="predicted"/>
<dbReference type="EMBL" id="CM047586">
    <property type="protein sequence ID" value="KAI9908946.1"/>
    <property type="molecule type" value="Genomic_DNA"/>
</dbReference>
<reference evidence="1 2" key="1">
    <citation type="journal article" date="2022" name="bioRxiv">
        <title>The genome of the oomycete Peronosclerospora sorghi, a cosmopolitan pathogen of maize and sorghum, is inflated with dispersed pseudogenes.</title>
        <authorList>
            <person name="Fletcher K."/>
            <person name="Martin F."/>
            <person name="Isakeit T."/>
            <person name="Cavanaugh K."/>
            <person name="Magill C."/>
            <person name="Michelmore R."/>
        </authorList>
    </citation>
    <scope>NUCLEOTIDE SEQUENCE [LARGE SCALE GENOMIC DNA]</scope>
    <source>
        <strain evidence="1">P6</strain>
    </source>
</reference>
<organism evidence="1 2">
    <name type="scientific">Peronosclerospora sorghi</name>
    <dbReference type="NCBI Taxonomy" id="230839"/>
    <lineage>
        <taxon>Eukaryota</taxon>
        <taxon>Sar</taxon>
        <taxon>Stramenopiles</taxon>
        <taxon>Oomycota</taxon>
        <taxon>Peronosporomycetes</taxon>
        <taxon>Peronosporales</taxon>
        <taxon>Peronosporaceae</taxon>
        <taxon>Peronosclerospora</taxon>
    </lineage>
</organism>
<accession>A0ACC0VU03</accession>
<comment type="caution">
    <text evidence="1">The sequence shown here is derived from an EMBL/GenBank/DDBJ whole genome shotgun (WGS) entry which is preliminary data.</text>
</comment>
<protein>
    <submittedName>
        <fullName evidence="1">Uncharacterized protein</fullName>
    </submittedName>
</protein>
<name>A0ACC0VU03_9STRA</name>
<sequence>METWIWAYSTIMGDGLSKDVAMTTDDLFFRLARTDLLSDITPEAQVGGPIALVKNGDNITIDAEKNALILSTTSAAKKEWVAPPLKAIRGTLYKFIKNVKFASEGCFTDE</sequence>